<protein>
    <submittedName>
        <fullName evidence="1">Uncharacterized protein</fullName>
    </submittedName>
</protein>
<evidence type="ECO:0000313" key="2">
    <source>
        <dbReference type="Proteomes" id="UP000807342"/>
    </source>
</evidence>
<dbReference type="EMBL" id="MU151597">
    <property type="protein sequence ID" value="KAF9442609.1"/>
    <property type="molecule type" value="Genomic_DNA"/>
</dbReference>
<organism evidence="1 2">
    <name type="scientific">Macrolepiota fuliginosa MF-IS2</name>
    <dbReference type="NCBI Taxonomy" id="1400762"/>
    <lineage>
        <taxon>Eukaryota</taxon>
        <taxon>Fungi</taxon>
        <taxon>Dikarya</taxon>
        <taxon>Basidiomycota</taxon>
        <taxon>Agaricomycotina</taxon>
        <taxon>Agaricomycetes</taxon>
        <taxon>Agaricomycetidae</taxon>
        <taxon>Agaricales</taxon>
        <taxon>Agaricineae</taxon>
        <taxon>Agaricaceae</taxon>
        <taxon>Macrolepiota</taxon>
    </lineage>
</organism>
<accession>A0A9P5X0Z4</accession>
<sequence>MVRTTRLAELVEDPATDLLQARNFFDVHQKLGKRSLLWDFTLIEAKKAHSSRGQAADALLNHIYQAAGQCVAAA</sequence>
<name>A0A9P5X0Z4_9AGAR</name>
<proteinExistence type="predicted"/>
<dbReference type="Proteomes" id="UP000807342">
    <property type="component" value="Unassembled WGS sequence"/>
</dbReference>
<gene>
    <name evidence="1" type="ORF">P691DRAFT_765037</name>
</gene>
<dbReference type="AlphaFoldDB" id="A0A9P5X0Z4"/>
<comment type="caution">
    <text evidence="1">The sequence shown here is derived from an EMBL/GenBank/DDBJ whole genome shotgun (WGS) entry which is preliminary data.</text>
</comment>
<keyword evidence="2" id="KW-1185">Reference proteome</keyword>
<reference evidence="1" key="1">
    <citation type="submission" date="2020-11" db="EMBL/GenBank/DDBJ databases">
        <authorList>
            <consortium name="DOE Joint Genome Institute"/>
            <person name="Ahrendt S."/>
            <person name="Riley R."/>
            <person name="Andreopoulos W."/>
            <person name="Labutti K."/>
            <person name="Pangilinan J."/>
            <person name="Ruiz-Duenas F.J."/>
            <person name="Barrasa J.M."/>
            <person name="Sanchez-Garcia M."/>
            <person name="Camarero S."/>
            <person name="Miyauchi S."/>
            <person name="Serrano A."/>
            <person name="Linde D."/>
            <person name="Babiker R."/>
            <person name="Drula E."/>
            <person name="Ayuso-Fernandez I."/>
            <person name="Pacheco R."/>
            <person name="Padilla G."/>
            <person name="Ferreira P."/>
            <person name="Barriuso J."/>
            <person name="Kellner H."/>
            <person name="Castanera R."/>
            <person name="Alfaro M."/>
            <person name="Ramirez L."/>
            <person name="Pisabarro A.G."/>
            <person name="Kuo A."/>
            <person name="Tritt A."/>
            <person name="Lipzen A."/>
            <person name="He G."/>
            <person name="Yan M."/>
            <person name="Ng V."/>
            <person name="Cullen D."/>
            <person name="Martin F."/>
            <person name="Rosso M.-N."/>
            <person name="Henrissat B."/>
            <person name="Hibbett D."/>
            <person name="Martinez A.T."/>
            <person name="Grigoriev I.V."/>
        </authorList>
    </citation>
    <scope>NUCLEOTIDE SEQUENCE</scope>
    <source>
        <strain evidence="1">MF-IS2</strain>
    </source>
</reference>
<evidence type="ECO:0000313" key="1">
    <source>
        <dbReference type="EMBL" id="KAF9442609.1"/>
    </source>
</evidence>